<sequence length="71" mass="8106">MREWRRQALDGGQLHRLLADDDQAFEQEDGGGRHTRQVLERCSVFMCGISQYVNLWGTMVGYTITATISMV</sequence>
<proteinExistence type="predicted"/>
<dbReference type="Proteomes" id="UP000008022">
    <property type="component" value="Unassembled WGS sequence"/>
</dbReference>
<dbReference type="AlphaFoldDB" id="A0A0E0NPK0"/>
<accession>A0A0E0NPK0</accession>
<organism evidence="1 2">
    <name type="scientific">Oryza rufipogon</name>
    <name type="common">Brownbeard rice</name>
    <name type="synonym">Asian wild rice</name>
    <dbReference type="NCBI Taxonomy" id="4529"/>
    <lineage>
        <taxon>Eukaryota</taxon>
        <taxon>Viridiplantae</taxon>
        <taxon>Streptophyta</taxon>
        <taxon>Embryophyta</taxon>
        <taxon>Tracheophyta</taxon>
        <taxon>Spermatophyta</taxon>
        <taxon>Magnoliopsida</taxon>
        <taxon>Liliopsida</taxon>
        <taxon>Poales</taxon>
        <taxon>Poaceae</taxon>
        <taxon>BOP clade</taxon>
        <taxon>Oryzoideae</taxon>
        <taxon>Oryzeae</taxon>
        <taxon>Oryzinae</taxon>
        <taxon>Oryza</taxon>
    </lineage>
</organism>
<dbReference type="Gramene" id="ORUFI03G03190.1">
    <property type="protein sequence ID" value="ORUFI03G03190.1"/>
    <property type="gene ID" value="ORUFI03G03190"/>
</dbReference>
<dbReference type="HOGENOM" id="CLU_2744155_0_0_1"/>
<reference evidence="2" key="1">
    <citation type="submission" date="2013-06" db="EMBL/GenBank/DDBJ databases">
        <authorList>
            <person name="Zhao Q."/>
        </authorList>
    </citation>
    <scope>NUCLEOTIDE SEQUENCE</scope>
    <source>
        <strain evidence="2">cv. W1943</strain>
    </source>
</reference>
<protein>
    <recommendedName>
        <fullName evidence="3">Amino acid transporter transmembrane domain-containing protein</fullName>
    </recommendedName>
</protein>
<keyword evidence="2" id="KW-1185">Reference proteome</keyword>
<reference evidence="1" key="2">
    <citation type="submission" date="2015-06" db="UniProtKB">
        <authorList>
            <consortium name="EnsemblPlants"/>
        </authorList>
    </citation>
    <scope>IDENTIFICATION</scope>
</reference>
<evidence type="ECO:0000313" key="2">
    <source>
        <dbReference type="Proteomes" id="UP000008022"/>
    </source>
</evidence>
<evidence type="ECO:0008006" key="3">
    <source>
        <dbReference type="Google" id="ProtNLM"/>
    </source>
</evidence>
<evidence type="ECO:0000313" key="1">
    <source>
        <dbReference type="EnsemblPlants" id="ORUFI03G03190.1"/>
    </source>
</evidence>
<name>A0A0E0NPK0_ORYRU</name>
<dbReference type="EnsemblPlants" id="ORUFI03G03190.1">
    <property type="protein sequence ID" value="ORUFI03G03190.1"/>
    <property type="gene ID" value="ORUFI03G03190"/>
</dbReference>